<dbReference type="RefSeq" id="WP_131915792.1">
    <property type="nucleotide sequence ID" value="NZ_SMLG01000004.1"/>
</dbReference>
<dbReference type="Gene3D" id="3.40.720.10">
    <property type="entry name" value="Alkaline Phosphatase, subunit A"/>
    <property type="match status" value="1"/>
</dbReference>
<dbReference type="AlphaFoldDB" id="A0A4R5F935"/>
<evidence type="ECO:0000313" key="3">
    <source>
        <dbReference type="EMBL" id="TDE44895.1"/>
    </source>
</evidence>
<name>A0A4R5F935_9FLAO</name>
<gene>
    <name evidence="3" type="ORF">E0I26_07075</name>
</gene>
<protein>
    <submittedName>
        <fullName evidence="3">Phosphoglyceromutase</fullName>
    </submittedName>
</protein>
<dbReference type="OrthoDB" id="9791578at2"/>
<dbReference type="EMBL" id="SMLG01000004">
    <property type="protein sequence ID" value="TDE44895.1"/>
    <property type="molecule type" value="Genomic_DNA"/>
</dbReference>
<dbReference type="InterPro" id="IPR006124">
    <property type="entry name" value="Metalloenzyme"/>
</dbReference>
<organism evidence="3 4">
    <name type="scientific">Flavobacterium rhamnosiphilum</name>
    <dbReference type="NCBI Taxonomy" id="2541724"/>
    <lineage>
        <taxon>Bacteria</taxon>
        <taxon>Pseudomonadati</taxon>
        <taxon>Bacteroidota</taxon>
        <taxon>Flavobacteriia</taxon>
        <taxon>Flavobacteriales</taxon>
        <taxon>Flavobacteriaceae</taxon>
        <taxon>Flavobacterium</taxon>
    </lineage>
</organism>
<evidence type="ECO:0000313" key="4">
    <source>
        <dbReference type="Proteomes" id="UP000294814"/>
    </source>
</evidence>
<feature type="signal peptide" evidence="1">
    <location>
        <begin position="1"/>
        <end position="20"/>
    </location>
</feature>
<feature type="domain" description="Metalloenzyme" evidence="2">
    <location>
        <begin position="198"/>
        <end position="347"/>
    </location>
</feature>
<comment type="caution">
    <text evidence="3">The sequence shown here is derived from an EMBL/GenBank/DDBJ whole genome shotgun (WGS) entry which is preliminary data.</text>
</comment>
<dbReference type="GO" id="GO:0046872">
    <property type="term" value="F:metal ion binding"/>
    <property type="evidence" value="ECO:0007669"/>
    <property type="project" value="InterPro"/>
</dbReference>
<feature type="chain" id="PRO_5020369832" evidence="1">
    <location>
        <begin position="21"/>
        <end position="366"/>
    </location>
</feature>
<dbReference type="Pfam" id="PF01676">
    <property type="entry name" value="Metalloenzyme"/>
    <property type="match status" value="1"/>
</dbReference>
<accession>A0A4R5F935</accession>
<dbReference type="Proteomes" id="UP000294814">
    <property type="component" value="Unassembled WGS sequence"/>
</dbReference>
<keyword evidence="1" id="KW-0732">Signal</keyword>
<evidence type="ECO:0000259" key="2">
    <source>
        <dbReference type="Pfam" id="PF01676"/>
    </source>
</evidence>
<dbReference type="SUPFAM" id="SSF53649">
    <property type="entry name" value="Alkaline phosphatase-like"/>
    <property type="match status" value="1"/>
</dbReference>
<sequence length="366" mass="41324">MKKSILLTSLFTVFFLGAQAQHKKETPKTKIVLITLDGLRWQELFTGADANLIENKDFVHDAGELKTKFWRNTATERRAVLMPFLWNKVTQMGQLHGNRNEGNKVNLTNSMWFSYPGYNEILTGSSDDKRIASNDKFNNPNTTVLEKINNMAPYKGKVAAFGSWDVFPYIINEERSGIPVNAGFESATGNTLSPNEIFLNELQTQIPSPFGSVRLDAFTSHYALEYMKKEHPELVYISYGETDDFAHEGNYNAYLTAANNTDALIQQLWDFTQSDPFYKDNTVFILSTDHGRGTQPLDTWKHHGAKIVGADQVWFIVFGNNVEALGEVKTTEQLFSTQIAPTVLQVLDSKLKDAEMKGNPIKVFNN</sequence>
<dbReference type="GO" id="GO:0003824">
    <property type="term" value="F:catalytic activity"/>
    <property type="evidence" value="ECO:0007669"/>
    <property type="project" value="InterPro"/>
</dbReference>
<keyword evidence="4" id="KW-1185">Reference proteome</keyword>
<proteinExistence type="predicted"/>
<dbReference type="InterPro" id="IPR017850">
    <property type="entry name" value="Alkaline_phosphatase_core_sf"/>
</dbReference>
<evidence type="ECO:0000256" key="1">
    <source>
        <dbReference type="SAM" id="SignalP"/>
    </source>
</evidence>
<reference evidence="3 4" key="1">
    <citation type="submission" date="2019-03" db="EMBL/GenBank/DDBJ databases">
        <title>Novel species of Flavobacterium.</title>
        <authorList>
            <person name="Liu Q."/>
            <person name="Xin Y.-H."/>
        </authorList>
    </citation>
    <scope>NUCLEOTIDE SEQUENCE [LARGE SCALE GENOMIC DNA]</scope>
    <source>
        <strain evidence="3 4">LB3P52</strain>
    </source>
</reference>